<dbReference type="Proteomes" id="UP000592216">
    <property type="component" value="Unassembled WGS sequence"/>
</dbReference>
<dbReference type="EMBL" id="JABCJE010000012">
    <property type="protein sequence ID" value="NVO25166.1"/>
    <property type="molecule type" value="Genomic_DNA"/>
</dbReference>
<dbReference type="PANTHER" id="PTHR42747:SF3">
    <property type="entry name" value="NITRONATE MONOOXYGENASE-RELATED"/>
    <property type="match status" value="1"/>
</dbReference>
<evidence type="ECO:0000256" key="11">
    <source>
        <dbReference type="ARBA" id="ARBA00067136"/>
    </source>
</evidence>
<dbReference type="InterPro" id="IPR004136">
    <property type="entry name" value="NMO"/>
</dbReference>
<keyword evidence="4" id="KW-0285">Flavoprotein</keyword>
<evidence type="ECO:0000256" key="5">
    <source>
        <dbReference type="ARBA" id="ARBA00022643"/>
    </source>
</evidence>
<keyword evidence="7" id="KW-0560">Oxidoreductase</keyword>
<evidence type="ECO:0000256" key="3">
    <source>
        <dbReference type="ARBA" id="ARBA00022575"/>
    </source>
</evidence>
<comment type="caution">
    <text evidence="12">The sequence shown here is derived from an EMBL/GenBank/DDBJ whole genome shotgun (WGS) entry which is preliminary data.</text>
</comment>
<evidence type="ECO:0000313" key="12">
    <source>
        <dbReference type="EMBL" id="NVO25166.1"/>
    </source>
</evidence>
<dbReference type="GO" id="GO:0018580">
    <property type="term" value="F:nitronate monooxygenase activity"/>
    <property type="evidence" value="ECO:0007669"/>
    <property type="project" value="InterPro"/>
</dbReference>
<evidence type="ECO:0000313" key="13">
    <source>
        <dbReference type="Proteomes" id="UP000592216"/>
    </source>
</evidence>
<evidence type="ECO:0000256" key="9">
    <source>
        <dbReference type="ARBA" id="ARBA00031155"/>
    </source>
</evidence>
<evidence type="ECO:0000256" key="4">
    <source>
        <dbReference type="ARBA" id="ARBA00022630"/>
    </source>
</evidence>
<keyword evidence="3" id="KW-0216">Detoxification</keyword>
<accession>A0A850Q7Q0</accession>
<dbReference type="PANTHER" id="PTHR42747">
    <property type="entry name" value="NITRONATE MONOOXYGENASE-RELATED"/>
    <property type="match status" value="1"/>
</dbReference>
<evidence type="ECO:0000256" key="8">
    <source>
        <dbReference type="ARBA" id="ARBA00023033"/>
    </source>
</evidence>
<dbReference type="FunFam" id="3.20.20.70:FF:000154">
    <property type="entry name" value="Probable nitronate monooxygenase"/>
    <property type="match status" value="1"/>
</dbReference>
<gene>
    <name evidence="12" type="ORF">HJ536_17555</name>
</gene>
<dbReference type="InterPro" id="IPR013785">
    <property type="entry name" value="Aldolase_TIM"/>
</dbReference>
<dbReference type="RefSeq" id="WP_177158726.1">
    <property type="nucleotide sequence ID" value="NZ_JABCJE010000012.1"/>
</dbReference>
<evidence type="ECO:0000256" key="6">
    <source>
        <dbReference type="ARBA" id="ARBA00022741"/>
    </source>
</evidence>
<dbReference type="Pfam" id="PF03060">
    <property type="entry name" value="NMO"/>
    <property type="match status" value="1"/>
</dbReference>
<evidence type="ECO:0000256" key="2">
    <source>
        <dbReference type="ARBA" id="ARBA00009881"/>
    </source>
</evidence>
<dbReference type="CDD" id="cd04730">
    <property type="entry name" value="NPD_like"/>
    <property type="match status" value="1"/>
</dbReference>
<proteinExistence type="inferred from homology"/>
<comment type="similarity">
    <text evidence="2">Belongs to the nitronate monooxygenase family. NMO class I subfamily.</text>
</comment>
<comment type="cofactor">
    <cofactor evidence="1">
        <name>FMN</name>
        <dbReference type="ChEBI" id="CHEBI:58210"/>
    </cofactor>
</comment>
<name>A0A850Q7Q0_9RHOB</name>
<evidence type="ECO:0000256" key="10">
    <source>
        <dbReference type="ARBA" id="ARBA00049401"/>
    </source>
</evidence>
<organism evidence="12 13">
    <name type="scientific">Donghicola mangrovi</name>
    <dbReference type="NCBI Taxonomy" id="2729614"/>
    <lineage>
        <taxon>Bacteria</taxon>
        <taxon>Pseudomonadati</taxon>
        <taxon>Pseudomonadota</taxon>
        <taxon>Alphaproteobacteria</taxon>
        <taxon>Rhodobacterales</taxon>
        <taxon>Roseobacteraceae</taxon>
        <taxon>Donghicola</taxon>
    </lineage>
</organism>
<dbReference type="AlphaFoldDB" id="A0A850Q7Q0"/>
<dbReference type="SUPFAM" id="SSF51412">
    <property type="entry name" value="Inosine monophosphate dehydrogenase (IMPDH)"/>
    <property type="match status" value="1"/>
</dbReference>
<dbReference type="GO" id="GO:0009636">
    <property type="term" value="P:response to toxic substance"/>
    <property type="evidence" value="ECO:0007669"/>
    <property type="project" value="UniProtKB-KW"/>
</dbReference>
<sequence length="348" mass="36482">MTDTLRDLFHIDLPIFQAPMAGVSTPALAAAVSKAGGLGALGLGAATDAGARQMVQELQALTDRPINLNFFCHEAAQRDSAKESAWIDRTRPLFAEYGAEPPTPLEEIYPSFRADDRQLAIVLDTRPAVASFHFGLPKPDQISAMKQAGITLTATATSLAEAHQIAAAGFDAIIAQGWQAGGHRGIFDPFGPDERLPTWDLLKQLVGATSLPVIAAGGIMTGADVRHALSLGAVAAQLGTAFVGCPETSADGAYRARLPLGGTQMTSVISGRPARCLTNRFTDWGQEVTPDHIPAYPCTYDLGKSLNAAAKAKGETGFGAQWAGDGAARVRPMPAAELMALLIAELVV</sequence>
<evidence type="ECO:0000256" key="1">
    <source>
        <dbReference type="ARBA" id="ARBA00001917"/>
    </source>
</evidence>
<keyword evidence="8 12" id="KW-0503">Monooxygenase</keyword>
<dbReference type="Gene3D" id="3.20.20.70">
    <property type="entry name" value="Aldolase class I"/>
    <property type="match status" value="1"/>
</dbReference>
<protein>
    <recommendedName>
        <fullName evidence="11">Nitronate monooxygenase</fullName>
    </recommendedName>
    <alternativeName>
        <fullName evidence="9">Propionate 3-nitronate monooxygenase</fullName>
    </alternativeName>
</protein>
<dbReference type="GO" id="GO:0000166">
    <property type="term" value="F:nucleotide binding"/>
    <property type="evidence" value="ECO:0007669"/>
    <property type="project" value="UniProtKB-KW"/>
</dbReference>
<comment type="catalytic activity">
    <reaction evidence="10">
        <text>3 propionate 3-nitronate + 3 O2 + H2O = 3 3-oxopropanoate + 2 nitrate + nitrite + H2O2 + 3 H(+)</text>
        <dbReference type="Rhea" id="RHEA:57332"/>
        <dbReference type="ChEBI" id="CHEBI:15377"/>
        <dbReference type="ChEBI" id="CHEBI:15378"/>
        <dbReference type="ChEBI" id="CHEBI:15379"/>
        <dbReference type="ChEBI" id="CHEBI:16240"/>
        <dbReference type="ChEBI" id="CHEBI:16301"/>
        <dbReference type="ChEBI" id="CHEBI:17632"/>
        <dbReference type="ChEBI" id="CHEBI:33190"/>
        <dbReference type="ChEBI" id="CHEBI:136067"/>
    </reaction>
</comment>
<evidence type="ECO:0000256" key="7">
    <source>
        <dbReference type="ARBA" id="ARBA00023002"/>
    </source>
</evidence>
<reference evidence="12 13" key="1">
    <citation type="submission" date="2020-04" db="EMBL/GenBank/DDBJ databases">
        <title>Donghicola sp., a member of the Rhodobacteraceae family isolated from mangrove forest in Thailand.</title>
        <authorList>
            <person name="Charoenyingcharoen P."/>
            <person name="Yukphan P."/>
        </authorList>
    </citation>
    <scope>NUCLEOTIDE SEQUENCE [LARGE SCALE GENOMIC DNA]</scope>
    <source>
        <strain evidence="12 13">B5-SW-15</strain>
    </source>
</reference>
<keyword evidence="5" id="KW-0288">FMN</keyword>
<keyword evidence="6" id="KW-0547">Nucleotide-binding</keyword>